<feature type="transmembrane region" description="Helical" evidence="1">
    <location>
        <begin position="123"/>
        <end position="141"/>
    </location>
</feature>
<dbReference type="EMBL" id="QWDC01000001">
    <property type="protein sequence ID" value="RFZ95082.1"/>
    <property type="molecule type" value="Genomic_DNA"/>
</dbReference>
<dbReference type="AlphaFoldDB" id="A0A372NYH6"/>
<feature type="transmembrane region" description="Helical" evidence="1">
    <location>
        <begin position="153"/>
        <end position="170"/>
    </location>
</feature>
<accession>A0A372NYH6</accession>
<feature type="transmembrane region" description="Helical" evidence="1">
    <location>
        <begin position="88"/>
        <end position="111"/>
    </location>
</feature>
<evidence type="ECO:0008006" key="4">
    <source>
        <dbReference type="Google" id="ProtNLM"/>
    </source>
</evidence>
<dbReference type="Proteomes" id="UP000264217">
    <property type="component" value="Unassembled WGS sequence"/>
</dbReference>
<proteinExistence type="predicted"/>
<reference evidence="2 3" key="1">
    <citation type="submission" date="2018-08" db="EMBL/GenBank/DDBJ databases">
        <title>Mucilaginibacter sp. MYSH2.</title>
        <authorList>
            <person name="Seo T."/>
        </authorList>
    </citation>
    <scope>NUCLEOTIDE SEQUENCE [LARGE SCALE GENOMIC DNA]</scope>
    <source>
        <strain evidence="2 3">MYSH2</strain>
    </source>
</reference>
<keyword evidence="1" id="KW-0812">Transmembrane</keyword>
<keyword evidence="1" id="KW-0472">Membrane</keyword>
<sequence length="220" mass="24505">MNQAKAHPSLSNRVRAFSAVIAVVCLAAVGLQLAISLPAYFEKGRSLGGSLVEYFSYFTIQSNLLVALATGSVAVGGFSDRFFTRPKVLSAIVVYITIVCVVYNAVLRAIFHPVGWGRVADELLHVADPLLYIIFWLMVVPKNGIAYKSTLSWLLYPLVYIVYILIRGAFTARYPYFFLDTVKYGYPKVAVHIAILVVVFWMFCLLYAFIAQRISARKSA</sequence>
<organism evidence="2 3">
    <name type="scientific">Mucilaginibacter conchicola</name>
    <dbReference type="NCBI Taxonomy" id="2303333"/>
    <lineage>
        <taxon>Bacteria</taxon>
        <taxon>Pseudomonadati</taxon>
        <taxon>Bacteroidota</taxon>
        <taxon>Sphingobacteriia</taxon>
        <taxon>Sphingobacteriales</taxon>
        <taxon>Sphingobacteriaceae</taxon>
        <taxon>Mucilaginibacter</taxon>
    </lineage>
</organism>
<keyword evidence="3" id="KW-1185">Reference proteome</keyword>
<dbReference type="NCBIfam" id="NF038065">
    <property type="entry name" value="Pr6Pr"/>
    <property type="match status" value="1"/>
</dbReference>
<protein>
    <recommendedName>
        <fullName evidence="4">FAR-17a/AIG1-like protein</fullName>
    </recommendedName>
</protein>
<gene>
    <name evidence="2" type="ORF">D0C36_06020</name>
</gene>
<feature type="transmembrane region" description="Helical" evidence="1">
    <location>
        <begin position="16"/>
        <end position="35"/>
    </location>
</feature>
<feature type="transmembrane region" description="Helical" evidence="1">
    <location>
        <begin position="55"/>
        <end position="76"/>
    </location>
</feature>
<dbReference type="RefSeq" id="WP_117390639.1">
    <property type="nucleotide sequence ID" value="NZ_QWDC01000001.1"/>
</dbReference>
<evidence type="ECO:0000256" key="1">
    <source>
        <dbReference type="SAM" id="Phobius"/>
    </source>
</evidence>
<evidence type="ECO:0000313" key="2">
    <source>
        <dbReference type="EMBL" id="RFZ95082.1"/>
    </source>
</evidence>
<dbReference type="InterPro" id="IPR049713">
    <property type="entry name" value="Pr6Pr-like"/>
</dbReference>
<name>A0A372NYH6_9SPHI</name>
<keyword evidence="1" id="KW-1133">Transmembrane helix</keyword>
<evidence type="ECO:0000313" key="3">
    <source>
        <dbReference type="Proteomes" id="UP000264217"/>
    </source>
</evidence>
<dbReference type="OrthoDB" id="9809977at2"/>
<feature type="transmembrane region" description="Helical" evidence="1">
    <location>
        <begin position="190"/>
        <end position="210"/>
    </location>
</feature>
<comment type="caution">
    <text evidence="2">The sequence shown here is derived from an EMBL/GenBank/DDBJ whole genome shotgun (WGS) entry which is preliminary data.</text>
</comment>